<evidence type="ECO:0000313" key="8">
    <source>
        <dbReference type="EMBL" id="SAK63310.1"/>
    </source>
</evidence>
<dbReference type="GO" id="GO:0006520">
    <property type="term" value="P:amino acid metabolic process"/>
    <property type="evidence" value="ECO:0007669"/>
    <property type="project" value="InterPro"/>
</dbReference>
<dbReference type="CDD" id="cd00609">
    <property type="entry name" value="AAT_like"/>
    <property type="match status" value="1"/>
</dbReference>
<sequence length="403" mass="43037">MNKPIELSVRLNRIKPSASVAAKALVDRLRAEGQDIIDFTIGEPDLPTPPNVVEAAVTAMREGQTRYTAANGTPALRKTIVEKLARDNGLHYKSENIVVGSGGKNIIFLALSVTLNPGDEVIIPAPYWVSYPDMVVVNDGVPVIVSSAASSGFKLSPEQLEAAITPKTKWLILNTPNNPTGAVYSRSELVELGKVLERHPNVWVMSDEIYEHFVYNGATHASPVAVIPSLQERALIVNGASKGYSMTGWRIGYGAGPVRLANAITTLITQTTTCPSAISQAGAVEAFGGSQDAPLRAGKVFEQRGKLMRELLSGIPGFDVGELTGAFYLYPSVAGLIGKTTPAGEVLSSDLDVVRYLIEEAKVATLDGSAYGVSPHLRFSFATSEKSIREGCDRISRACASLR</sequence>
<dbReference type="Gene3D" id="3.40.640.10">
    <property type="entry name" value="Type I PLP-dependent aspartate aminotransferase-like (Major domain)"/>
    <property type="match status" value="1"/>
</dbReference>
<dbReference type="InterPro" id="IPR015421">
    <property type="entry name" value="PyrdxlP-dep_Trfase_major"/>
</dbReference>
<keyword evidence="4 6" id="KW-0808">Transferase</keyword>
<dbReference type="RefSeq" id="WP_200818125.1">
    <property type="nucleotide sequence ID" value="NZ_FCOJ02000021.1"/>
</dbReference>
<evidence type="ECO:0000256" key="1">
    <source>
        <dbReference type="ARBA" id="ARBA00001933"/>
    </source>
</evidence>
<dbReference type="InterPro" id="IPR004838">
    <property type="entry name" value="NHTrfase_class1_PyrdxlP-BS"/>
</dbReference>
<evidence type="ECO:0000313" key="9">
    <source>
        <dbReference type="Proteomes" id="UP000054596"/>
    </source>
</evidence>
<accession>A0A158B081</accession>
<dbReference type="PANTHER" id="PTHR46383:SF1">
    <property type="entry name" value="ASPARTATE AMINOTRANSFERASE"/>
    <property type="match status" value="1"/>
</dbReference>
<comment type="similarity">
    <text evidence="2 6">Belongs to the class-I pyridoxal-phosphate-dependent aminotransferase family.</text>
</comment>
<dbReference type="FunFam" id="3.40.640.10:FF:000033">
    <property type="entry name" value="Aspartate aminotransferase"/>
    <property type="match status" value="1"/>
</dbReference>
<dbReference type="GO" id="GO:0030170">
    <property type="term" value="F:pyridoxal phosphate binding"/>
    <property type="evidence" value="ECO:0007669"/>
    <property type="project" value="InterPro"/>
</dbReference>
<dbReference type="InterPro" id="IPR015422">
    <property type="entry name" value="PyrdxlP-dep_Trfase_small"/>
</dbReference>
<reference evidence="8" key="1">
    <citation type="submission" date="2016-01" db="EMBL/GenBank/DDBJ databases">
        <authorList>
            <person name="Peeters C."/>
        </authorList>
    </citation>
    <scope>NUCLEOTIDE SEQUENCE [LARGE SCALE GENOMIC DNA]</scope>
    <source>
        <strain evidence="8">LMG 29325</strain>
    </source>
</reference>
<dbReference type="AlphaFoldDB" id="A0A158B081"/>
<dbReference type="PANTHER" id="PTHR46383">
    <property type="entry name" value="ASPARTATE AMINOTRANSFERASE"/>
    <property type="match status" value="1"/>
</dbReference>
<keyword evidence="5" id="KW-0663">Pyridoxal phosphate</keyword>
<dbReference type="EMBL" id="FCOJ02000021">
    <property type="protein sequence ID" value="SAK63310.1"/>
    <property type="molecule type" value="Genomic_DNA"/>
</dbReference>
<dbReference type="InterPro" id="IPR004839">
    <property type="entry name" value="Aminotransferase_I/II_large"/>
</dbReference>
<dbReference type="EC" id="2.6.1.-" evidence="6"/>
<evidence type="ECO:0000256" key="2">
    <source>
        <dbReference type="ARBA" id="ARBA00007441"/>
    </source>
</evidence>
<evidence type="ECO:0000256" key="5">
    <source>
        <dbReference type="ARBA" id="ARBA00022898"/>
    </source>
</evidence>
<evidence type="ECO:0000259" key="7">
    <source>
        <dbReference type="Pfam" id="PF00155"/>
    </source>
</evidence>
<organism evidence="8 9">
    <name type="scientific">Caballeronia glebae</name>
    <dbReference type="NCBI Taxonomy" id="1777143"/>
    <lineage>
        <taxon>Bacteria</taxon>
        <taxon>Pseudomonadati</taxon>
        <taxon>Pseudomonadota</taxon>
        <taxon>Betaproteobacteria</taxon>
        <taxon>Burkholderiales</taxon>
        <taxon>Burkholderiaceae</taxon>
        <taxon>Caballeronia</taxon>
    </lineage>
</organism>
<dbReference type="STRING" id="1777143.AWB82_03292"/>
<keyword evidence="9" id="KW-1185">Reference proteome</keyword>
<dbReference type="SUPFAM" id="SSF53383">
    <property type="entry name" value="PLP-dependent transferases"/>
    <property type="match status" value="1"/>
</dbReference>
<dbReference type="InterPro" id="IPR050596">
    <property type="entry name" value="AspAT/PAT-like"/>
</dbReference>
<dbReference type="Gene3D" id="3.90.1150.10">
    <property type="entry name" value="Aspartate Aminotransferase, domain 1"/>
    <property type="match status" value="1"/>
</dbReference>
<keyword evidence="3 6" id="KW-0032">Aminotransferase</keyword>
<proteinExistence type="inferred from homology"/>
<comment type="caution">
    <text evidence="8">The sequence shown here is derived from an EMBL/GenBank/DDBJ whole genome shotgun (WGS) entry which is preliminary data.</text>
</comment>
<protein>
    <recommendedName>
        <fullName evidence="6">Aminotransferase</fullName>
        <ecNumber evidence="6">2.6.1.-</ecNumber>
    </recommendedName>
</protein>
<comment type="cofactor">
    <cofactor evidence="1 6">
        <name>pyridoxal 5'-phosphate</name>
        <dbReference type="ChEBI" id="CHEBI:597326"/>
    </cofactor>
</comment>
<dbReference type="InterPro" id="IPR015424">
    <property type="entry name" value="PyrdxlP-dep_Trfase"/>
</dbReference>
<evidence type="ECO:0000256" key="6">
    <source>
        <dbReference type="RuleBase" id="RU000481"/>
    </source>
</evidence>
<dbReference type="Proteomes" id="UP000054596">
    <property type="component" value="Unassembled WGS sequence"/>
</dbReference>
<dbReference type="PROSITE" id="PS00105">
    <property type="entry name" value="AA_TRANSFER_CLASS_1"/>
    <property type="match status" value="1"/>
</dbReference>
<dbReference type="Pfam" id="PF00155">
    <property type="entry name" value="Aminotran_1_2"/>
    <property type="match status" value="1"/>
</dbReference>
<evidence type="ECO:0000256" key="3">
    <source>
        <dbReference type="ARBA" id="ARBA00022576"/>
    </source>
</evidence>
<dbReference type="GO" id="GO:0008483">
    <property type="term" value="F:transaminase activity"/>
    <property type="evidence" value="ECO:0007669"/>
    <property type="project" value="UniProtKB-KW"/>
</dbReference>
<feature type="domain" description="Aminotransferase class I/classII large" evidence="7">
    <location>
        <begin position="35"/>
        <end position="395"/>
    </location>
</feature>
<evidence type="ECO:0000256" key="4">
    <source>
        <dbReference type="ARBA" id="ARBA00022679"/>
    </source>
</evidence>
<name>A0A158B081_9BURK</name>
<gene>
    <name evidence="8" type="ORF">AWB82_03292</name>
</gene>